<dbReference type="PANTHER" id="PTHR13710:SF105">
    <property type="entry name" value="ATP-DEPENDENT DNA HELICASE Q1"/>
    <property type="match status" value="1"/>
</dbReference>
<keyword evidence="6" id="KW-0238">DNA-binding</keyword>
<dbReference type="InterPro" id="IPR011545">
    <property type="entry name" value="DEAD/DEAH_box_helicase_dom"/>
</dbReference>
<evidence type="ECO:0000256" key="9">
    <source>
        <dbReference type="ARBA" id="ARBA00034808"/>
    </source>
</evidence>
<feature type="domain" description="Helicase ATP-binding" evidence="10">
    <location>
        <begin position="26"/>
        <end position="194"/>
    </location>
</feature>
<dbReference type="InterPro" id="IPR002464">
    <property type="entry name" value="DNA/RNA_helicase_DEAH_CS"/>
</dbReference>
<evidence type="ECO:0000256" key="2">
    <source>
        <dbReference type="ARBA" id="ARBA00022741"/>
    </source>
</evidence>
<protein>
    <recommendedName>
        <fullName evidence="9">DNA 3'-5' helicase</fullName>
        <ecNumber evidence="9">5.6.2.4</ecNumber>
    </recommendedName>
</protein>
<keyword evidence="5" id="KW-0067">ATP-binding</keyword>
<sequence>MTNKQEKMICNSFGIAKLKAFQKDVITDLLNGKDVLGLARTSEGKSICFLSMIAMHPNDLMIGILPTVALMRDLVQRCEDSEIRAGCLYSGNAENTNIIERLKHGKLQALFVAPERLNDPHLWKAILKNKVHTIVVDEVHCLTEWANEFRPMYRNIGKFIKDLPSSPVVAAFSATVMQEDISYIAKSLHMKNPAVHIGKLKRSNLSLGKVFVKTEAIRYGKVKKAILKYANKGRIVIYCTRVCDVEEMRDYLIEDCDIEADEIAICHSKLSNRAKQEQRFRSGKARIMIATSAFGMGVNIPDIRLIIVSQLPFSAASFYQMAGRAGRDGRRAKALLLWNDADFQMNLDIICNTDERAIDAVNELYAICESSDDLHDAIIECFAKDGE</sequence>
<evidence type="ECO:0000259" key="11">
    <source>
        <dbReference type="PROSITE" id="PS51194"/>
    </source>
</evidence>
<keyword evidence="3" id="KW-0378">Hydrolase</keyword>
<accession>A0ABR7GKI9</accession>
<dbReference type="InterPro" id="IPR004589">
    <property type="entry name" value="DNA_helicase_ATP-dep_RecQ"/>
</dbReference>
<comment type="similarity">
    <text evidence="1">Belongs to the helicase family. RecQ subfamily.</text>
</comment>
<dbReference type="PROSITE" id="PS51194">
    <property type="entry name" value="HELICASE_CTER"/>
    <property type="match status" value="1"/>
</dbReference>
<dbReference type="InterPro" id="IPR027417">
    <property type="entry name" value="P-loop_NTPase"/>
</dbReference>
<proteinExistence type="inferred from homology"/>
<dbReference type="Pfam" id="PF00271">
    <property type="entry name" value="Helicase_C"/>
    <property type="match status" value="1"/>
</dbReference>
<evidence type="ECO:0000256" key="7">
    <source>
        <dbReference type="ARBA" id="ARBA00023235"/>
    </source>
</evidence>
<dbReference type="InterPro" id="IPR001650">
    <property type="entry name" value="Helicase_C-like"/>
</dbReference>
<dbReference type="EMBL" id="JACOPK010000002">
    <property type="protein sequence ID" value="MBC5694832.1"/>
    <property type="molecule type" value="Genomic_DNA"/>
</dbReference>
<dbReference type="Pfam" id="PF00270">
    <property type="entry name" value="DEAD"/>
    <property type="match status" value="1"/>
</dbReference>
<keyword evidence="4 12" id="KW-0347">Helicase</keyword>
<evidence type="ECO:0000256" key="5">
    <source>
        <dbReference type="ARBA" id="ARBA00022840"/>
    </source>
</evidence>
<dbReference type="RefSeq" id="WP_186969168.1">
    <property type="nucleotide sequence ID" value="NZ_JACOPK010000002.1"/>
</dbReference>
<feature type="domain" description="Helicase C-terminal" evidence="11">
    <location>
        <begin position="221"/>
        <end position="369"/>
    </location>
</feature>
<keyword evidence="2" id="KW-0547">Nucleotide-binding</keyword>
<evidence type="ECO:0000259" key="10">
    <source>
        <dbReference type="PROSITE" id="PS51192"/>
    </source>
</evidence>
<evidence type="ECO:0000256" key="4">
    <source>
        <dbReference type="ARBA" id="ARBA00022806"/>
    </source>
</evidence>
<dbReference type="InterPro" id="IPR014001">
    <property type="entry name" value="Helicase_ATP-bd"/>
</dbReference>
<gene>
    <name evidence="12" type="ORF">H8S02_02555</name>
</gene>
<evidence type="ECO:0000256" key="1">
    <source>
        <dbReference type="ARBA" id="ARBA00005446"/>
    </source>
</evidence>
<dbReference type="GO" id="GO:0004386">
    <property type="term" value="F:helicase activity"/>
    <property type="evidence" value="ECO:0007669"/>
    <property type="project" value="UniProtKB-KW"/>
</dbReference>
<dbReference type="PROSITE" id="PS00690">
    <property type="entry name" value="DEAH_ATP_HELICASE"/>
    <property type="match status" value="1"/>
</dbReference>
<comment type="catalytic activity">
    <reaction evidence="8">
        <text>Couples ATP hydrolysis with the unwinding of duplex DNA by translocating in the 3'-5' direction.</text>
        <dbReference type="EC" id="5.6.2.4"/>
    </reaction>
</comment>
<reference evidence="12 13" key="1">
    <citation type="submission" date="2020-08" db="EMBL/GenBank/DDBJ databases">
        <title>Genome public.</title>
        <authorList>
            <person name="Liu C."/>
            <person name="Sun Q."/>
        </authorList>
    </citation>
    <scope>NUCLEOTIDE SEQUENCE [LARGE SCALE GENOMIC DNA]</scope>
    <source>
        <strain evidence="12 13">M2</strain>
    </source>
</reference>
<dbReference type="Gene3D" id="3.40.50.300">
    <property type="entry name" value="P-loop containing nucleotide triphosphate hydrolases"/>
    <property type="match status" value="2"/>
</dbReference>
<keyword evidence="7" id="KW-0413">Isomerase</keyword>
<dbReference type="Proteomes" id="UP000641741">
    <property type="component" value="Unassembled WGS sequence"/>
</dbReference>
<name>A0ABR7GKI9_9FIRM</name>
<dbReference type="EC" id="5.6.2.4" evidence="9"/>
<evidence type="ECO:0000256" key="6">
    <source>
        <dbReference type="ARBA" id="ARBA00023125"/>
    </source>
</evidence>
<evidence type="ECO:0000256" key="8">
    <source>
        <dbReference type="ARBA" id="ARBA00034617"/>
    </source>
</evidence>
<comment type="caution">
    <text evidence="12">The sequence shown here is derived from an EMBL/GenBank/DDBJ whole genome shotgun (WGS) entry which is preliminary data.</text>
</comment>
<dbReference type="PROSITE" id="PS51192">
    <property type="entry name" value="HELICASE_ATP_BIND_1"/>
    <property type="match status" value="1"/>
</dbReference>
<evidence type="ECO:0000313" key="13">
    <source>
        <dbReference type="Proteomes" id="UP000641741"/>
    </source>
</evidence>
<dbReference type="SMART" id="SM00487">
    <property type="entry name" value="DEXDc"/>
    <property type="match status" value="1"/>
</dbReference>
<dbReference type="SUPFAM" id="SSF52540">
    <property type="entry name" value="P-loop containing nucleoside triphosphate hydrolases"/>
    <property type="match status" value="1"/>
</dbReference>
<dbReference type="NCBIfam" id="TIGR00614">
    <property type="entry name" value="recQ_fam"/>
    <property type="match status" value="1"/>
</dbReference>
<organism evidence="12 13">
    <name type="scientific">Agathobaculum hominis</name>
    <dbReference type="NCBI Taxonomy" id="2763014"/>
    <lineage>
        <taxon>Bacteria</taxon>
        <taxon>Bacillati</taxon>
        <taxon>Bacillota</taxon>
        <taxon>Clostridia</taxon>
        <taxon>Eubacteriales</taxon>
        <taxon>Butyricicoccaceae</taxon>
        <taxon>Agathobaculum</taxon>
    </lineage>
</organism>
<evidence type="ECO:0000313" key="12">
    <source>
        <dbReference type="EMBL" id="MBC5694832.1"/>
    </source>
</evidence>
<evidence type="ECO:0000256" key="3">
    <source>
        <dbReference type="ARBA" id="ARBA00022801"/>
    </source>
</evidence>
<keyword evidence="13" id="KW-1185">Reference proteome</keyword>
<dbReference type="SMART" id="SM00490">
    <property type="entry name" value="HELICc"/>
    <property type="match status" value="1"/>
</dbReference>
<dbReference type="PANTHER" id="PTHR13710">
    <property type="entry name" value="DNA HELICASE RECQ FAMILY MEMBER"/>
    <property type="match status" value="1"/>
</dbReference>